<comment type="similarity">
    <text evidence="2">Belongs to the sulfatase family.</text>
</comment>
<sequence length="503" mass="57871">MMYIGYIILFFIAWFEFGKCQKKNVLFFASDDMRPELGIFYGPDFPSPVHPKIYSPNLDSLAKKSLLLKRAYVQQAVCSPSRTSLLTGRRPDTTHVYDLVHYFRNVGGNYTTIPEFFKNNGYSSIGMGKIFHPGIGSGFDDPVSWTEPYYHAPDERYRSTLFSWRAVPKSEYDIRPLPDMQIAQHAIETLQKVAPAAKTGQQNFFVAVGFHKPHLPFVFPEEYLALYPMDSIRLPDNQFAPVNMPDVAWSNYITTELNAYHDIQKLNASGDINTTLPDQVVMDLRRAYYSSVSYTDNLLGKVMAELDRLELTTSTIVSFWGDHGWQLGEHGEWCKHTNFEDAVHAPMMIHVPGVTDNGIVTEQLTEYVDLFPTLVEAAGFEPLELCPEDSTHTSLCREGNSLVPLMTNQSREWKSSVFSQYPRNNYTVMGYTIRTDLYRYTEWVRFSGSPAYKPNWSILFGVELYDHSIDSEENVNRADFSQYREIKTNLSYQLRRGWRYSQP</sequence>
<comment type="cofactor">
    <cofactor evidence="1">
        <name>Ca(2+)</name>
        <dbReference type="ChEBI" id="CHEBI:29108"/>
    </cofactor>
</comment>
<evidence type="ECO:0000313" key="10">
    <source>
        <dbReference type="Proteomes" id="UP000030746"/>
    </source>
</evidence>
<dbReference type="GO" id="GO:0046872">
    <property type="term" value="F:metal ion binding"/>
    <property type="evidence" value="ECO:0007669"/>
    <property type="project" value="UniProtKB-KW"/>
</dbReference>
<dbReference type="STRING" id="225164.V4BRG1"/>
<dbReference type="AlphaFoldDB" id="V4BRG1"/>
<dbReference type="PANTHER" id="PTHR45953:SF1">
    <property type="entry name" value="IDURONATE 2-SULFATASE"/>
    <property type="match status" value="1"/>
</dbReference>
<feature type="signal peptide" evidence="7">
    <location>
        <begin position="1"/>
        <end position="20"/>
    </location>
</feature>
<keyword evidence="4 7" id="KW-0732">Signal</keyword>
<dbReference type="SUPFAM" id="SSF53649">
    <property type="entry name" value="Alkaline phosphatase-like"/>
    <property type="match status" value="1"/>
</dbReference>
<evidence type="ECO:0000259" key="8">
    <source>
        <dbReference type="Pfam" id="PF00884"/>
    </source>
</evidence>
<keyword evidence="3" id="KW-0479">Metal-binding</keyword>
<keyword evidence="5" id="KW-0378">Hydrolase</keyword>
<organism evidence="9 10">
    <name type="scientific">Lottia gigantea</name>
    <name type="common">Giant owl limpet</name>
    <dbReference type="NCBI Taxonomy" id="225164"/>
    <lineage>
        <taxon>Eukaryota</taxon>
        <taxon>Metazoa</taxon>
        <taxon>Spiralia</taxon>
        <taxon>Lophotrochozoa</taxon>
        <taxon>Mollusca</taxon>
        <taxon>Gastropoda</taxon>
        <taxon>Patellogastropoda</taxon>
        <taxon>Lottioidea</taxon>
        <taxon>Lottiidae</taxon>
        <taxon>Lottia</taxon>
    </lineage>
</organism>
<evidence type="ECO:0000256" key="7">
    <source>
        <dbReference type="SAM" id="SignalP"/>
    </source>
</evidence>
<dbReference type="OrthoDB" id="96314at2759"/>
<evidence type="ECO:0000256" key="4">
    <source>
        <dbReference type="ARBA" id="ARBA00022729"/>
    </source>
</evidence>
<accession>V4BRG1</accession>
<dbReference type="PANTHER" id="PTHR45953">
    <property type="entry name" value="IDURONATE 2-SULFATASE"/>
    <property type="match status" value="1"/>
</dbReference>
<proteinExistence type="inferred from homology"/>
<evidence type="ECO:0000256" key="5">
    <source>
        <dbReference type="ARBA" id="ARBA00022801"/>
    </source>
</evidence>
<dbReference type="OMA" id="YRLVEWK"/>
<feature type="domain" description="Sulfatase N-terminal" evidence="8">
    <location>
        <begin position="23"/>
        <end position="379"/>
    </location>
</feature>
<dbReference type="GO" id="GO:0005737">
    <property type="term" value="C:cytoplasm"/>
    <property type="evidence" value="ECO:0007669"/>
    <property type="project" value="TreeGrafter"/>
</dbReference>
<evidence type="ECO:0000256" key="1">
    <source>
        <dbReference type="ARBA" id="ARBA00001913"/>
    </source>
</evidence>
<feature type="chain" id="PRO_5004718305" description="Sulfatase N-terminal domain-containing protein" evidence="7">
    <location>
        <begin position="21"/>
        <end position="503"/>
    </location>
</feature>
<dbReference type="PROSITE" id="PS00523">
    <property type="entry name" value="SULFATASE_1"/>
    <property type="match status" value="1"/>
</dbReference>
<dbReference type="CTD" id="20244512"/>
<dbReference type="HOGENOM" id="CLU_006332_9_0_1"/>
<evidence type="ECO:0000313" key="9">
    <source>
        <dbReference type="EMBL" id="ESO91459.1"/>
    </source>
</evidence>
<dbReference type="Gene3D" id="3.40.720.10">
    <property type="entry name" value="Alkaline Phosphatase, subunit A"/>
    <property type="match status" value="1"/>
</dbReference>
<dbReference type="GO" id="GO:0004423">
    <property type="term" value="F:iduronate-2-sulfatase activity"/>
    <property type="evidence" value="ECO:0007669"/>
    <property type="project" value="InterPro"/>
</dbReference>
<name>V4BRG1_LOTGI</name>
<dbReference type="InterPro" id="IPR017850">
    <property type="entry name" value="Alkaline_phosphatase_core_sf"/>
</dbReference>
<keyword evidence="6" id="KW-0106">Calcium</keyword>
<keyword evidence="10" id="KW-1185">Reference proteome</keyword>
<reference evidence="9 10" key="1">
    <citation type="journal article" date="2013" name="Nature">
        <title>Insights into bilaterian evolution from three spiralian genomes.</title>
        <authorList>
            <person name="Simakov O."/>
            <person name="Marletaz F."/>
            <person name="Cho S.J."/>
            <person name="Edsinger-Gonzales E."/>
            <person name="Havlak P."/>
            <person name="Hellsten U."/>
            <person name="Kuo D.H."/>
            <person name="Larsson T."/>
            <person name="Lv J."/>
            <person name="Arendt D."/>
            <person name="Savage R."/>
            <person name="Osoegawa K."/>
            <person name="de Jong P."/>
            <person name="Grimwood J."/>
            <person name="Chapman J.A."/>
            <person name="Shapiro H."/>
            <person name="Aerts A."/>
            <person name="Otillar R.P."/>
            <person name="Terry A.Y."/>
            <person name="Boore J.L."/>
            <person name="Grigoriev I.V."/>
            <person name="Lindberg D.R."/>
            <person name="Seaver E.C."/>
            <person name="Weisblat D.A."/>
            <person name="Putnam N.H."/>
            <person name="Rokhsar D.S."/>
        </authorList>
    </citation>
    <scope>NUCLEOTIDE SEQUENCE [LARGE SCALE GENOMIC DNA]</scope>
</reference>
<evidence type="ECO:0000256" key="3">
    <source>
        <dbReference type="ARBA" id="ARBA00022723"/>
    </source>
</evidence>
<evidence type="ECO:0000256" key="6">
    <source>
        <dbReference type="ARBA" id="ARBA00022837"/>
    </source>
</evidence>
<dbReference type="EMBL" id="KB202283">
    <property type="protein sequence ID" value="ESO91459.1"/>
    <property type="molecule type" value="Genomic_DNA"/>
</dbReference>
<dbReference type="GeneID" id="20244512"/>
<dbReference type="RefSeq" id="XP_009058147.1">
    <property type="nucleotide sequence ID" value="XM_009059899.1"/>
</dbReference>
<evidence type="ECO:0000256" key="2">
    <source>
        <dbReference type="ARBA" id="ARBA00008779"/>
    </source>
</evidence>
<dbReference type="Pfam" id="PF00884">
    <property type="entry name" value="Sulfatase"/>
    <property type="match status" value="1"/>
</dbReference>
<feature type="non-terminal residue" evidence="9">
    <location>
        <position position="503"/>
    </location>
</feature>
<dbReference type="Proteomes" id="UP000030746">
    <property type="component" value="Unassembled WGS sequence"/>
</dbReference>
<dbReference type="InterPro" id="IPR035874">
    <property type="entry name" value="IDS"/>
</dbReference>
<dbReference type="InterPro" id="IPR024607">
    <property type="entry name" value="Sulfatase_CS"/>
</dbReference>
<dbReference type="KEGG" id="lgi:LOTGIDRAFT_182753"/>
<dbReference type="InterPro" id="IPR000917">
    <property type="entry name" value="Sulfatase_N"/>
</dbReference>
<gene>
    <name evidence="9" type="ORF">LOTGIDRAFT_182753</name>
</gene>
<protein>
    <recommendedName>
        <fullName evidence="8">Sulfatase N-terminal domain-containing protein</fullName>
    </recommendedName>
</protein>
<dbReference type="CDD" id="cd16030">
    <property type="entry name" value="iduronate-2-sulfatase"/>
    <property type="match status" value="1"/>
</dbReference>